<gene>
    <name evidence="2" type="ORF">Ssi02_07650</name>
</gene>
<accession>A0A919REY0</accession>
<dbReference type="RefSeq" id="WP_204021003.1">
    <property type="nucleotide sequence ID" value="NZ_BOOW01000006.1"/>
</dbReference>
<proteinExistence type="predicted"/>
<feature type="signal peptide" evidence="1">
    <location>
        <begin position="1"/>
        <end position="27"/>
    </location>
</feature>
<dbReference type="Proteomes" id="UP000606172">
    <property type="component" value="Unassembled WGS sequence"/>
</dbReference>
<evidence type="ECO:0000256" key="1">
    <source>
        <dbReference type="SAM" id="SignalP"/>
    </source>
</evidence>
<organism evidence="2 3">
    <name type="scientific">Sinosporangium siamense</name>
    <dbReference type="NCBI Taxonomy" id="1367973"/>
    <lineage>
        <taxon>Bacteria</taxon>
        <taxon>Bacillati</taxon>
        <taxon>Actinomycetota</taxon>
        <taxon>Actinomycetes</taxon>
        <taxon>Streptosporangiales</taxon>
        <taxon>Streptosporangiaceae</taxon>
        <taxon>Sinosporangium</taxon>
    </lineage>
</organism>
<name>A0A919REY0_9ACTN</name>
<evidence type="ECO:0000313" key="2">
    <source>
        <dbReference type="EMBL" id="GII90534.1"/>
    </source>
</evidence>
<dbReference type="EMBL" id="BOOW01000006">
    <property type="protein sequence ID" value="GII90534.1"/>
    <property type="molecule type" value="Genomic_DNA"/>
</dbReference>
<keyword evidence="3" id="KW-1185">Reference proteome</keyword>
<dbReference type="AlphaFoldDB" id="A0A919REY0"/>
<sequence length="66" mass="6261">MRTARRVAAALALTAAIGGLSAPAAMAVAPDPLHLVNGLPLVGGLVGGAGGHGLPISTHGLPLVGH</sequence>
<reference evidence="2" key="1">
    <citation type="submission" date="2021-01" db="EMBL/GenBank/DDBJ databases">
        <title>Whole genome shotgun sequence of Sinosporangium siamense NBRC 109515.</title>
        <authorList>
            <person name="Komaki H."/>
            <person name="Tamura T."/>
        </authorList>
    </citation>
    <scope>NUCLEOTIDE SEQUENCE</scope>
    <source>
        <strain evidence="2">NBRC 109515</strain>
    </source>
</reference>
<comment type="caution">
    <text evidence="2">The sequence shown here is derived from an EMBL/GenBank/DDBJ whole genome shotgun (WGS) entry which is preliminary data.</text>
</comment>
<evidence type="ECO:0000313" key="3">
    <source>
        <dbReference type="Proteomes" id="UP000606172"/>
    </source>
</evidence>
<feature type="chain" id="PRO_5039703283" evidence="1">
    <location>
        <begin position="28"/>
        <end position="66"/>
    </location>
</feature>
<keyword evidence="1" id="KW-0732">Signal</keyword>
<protein>
    <submittedName>
        <fullName evidence="2">Uncharacterized protein</fullName>
    </submittedName>
</protein>